<dbReference type="InterPro" id="IPR003399">
    <property type="entry name" value="Mce/MlaD"/>
</dbReference>
<dbReference type="AlphaFoldDB" id="A0A516NM17"/>
<dbReference type="PANTHER" id="PTHR33371">
    <property type="entry name" value="INTERMEMBRANE PHOSPHOLIPID TRANSPORT SYSTEM BINDING PROTEIN MLAD-RELATED"/>
    <property type="match status" value="1"/>
</dbReference>
<dbReference type="InterPro" id="IPR005693">
    <property type="entry name" value="Mce"/>
</dbReference>
<dbReference type="PANTHER" id="PTHR33371:SF4">
    <property type="entry name" value="INTERMEMBRANE PHOSPHOLIPID TRANSPORT SYSTEM BINDING PROTEIN MLAD"/>
    <property type="match status" value="1"/>
</dbReference>
<organism evidence="2 3">
    <name type="scientific">Nocardia otitidiscaviarum</name>
    <dbReference type="NCBI Taxonomy" id="1823"/>
    <lineage>
        <taxon>Bacteria</taxon>
        <taxon>Bacillati</taxon>
        <taxon>Actinomycetota</taxon>
        <taxon>Actinomycetes</taxon>
        <taxon>Mycobacteriales</taxon>
        <taxon>Nocardiaceae</taxon>
        <taxon>Nocardia</taxon>
    </lineage>
</organism>
<dbReference type="EMBL" id="CP041695">
    <property type="protein sequence ID" value="QDP79935.1"/>
    <property type="molecule type" value="Genomic_DNA"/>
</dbReference>
<dbReference type="Pfam" id="PF02470">
    <property type="entry name" value="MlaD"/>
    <property type="match status" value="1"/>
</dbReference>
<accession>A0A516NM17</accession>
<evidence type="ECO:0000313" key="3">
    <source>
        <dbReference type="Proteomes" id="UP000317039"/>
    </source>
</evidence>
<dbReference type="KEGG" id="nod:FOH10_15695"/>
<dbReference type="GO" id="GO:0005576">
    <property type="term" value="C:extracellular region"/>
    <property type="evidence" value="ECO:0007669"/>
    <property type="project" value="TreeGrafter"/>
</dbReference>
<dbReference type="NCBIfam" id="TIGR00996">
    <property type="entry name" value="Mtu_fam_mce"/>
    <property type="match status" value="1"/>
</dbReference>
<feature type="domain" description="Mce/MlaD" evidence="1">
    <location>
        <begin position="38"/>
        <end position="113"/>
    </location>
</feature>
<proteinExistence type="predicted"/>
<gene>
    <name evidence="2" type="ORF">FOH10_15695</name>
</gene>
<protein>
    <submittedName>
        <fullName evidence="2">MCE family protein</fullName>
    </submittedName>
</protein>
<reference evidence="2 3" key="1">
    <citation type="submission" date="2019-07" db="EMBL/GenBank/DDBJ databases">
        <title>Complete Genome Sequence and Methylome Analysis of Nocardia otitidis-caviarum NEB252.</title>
        <authorList>
            <person name="Fomenkov A."/>
            <person name="Anton B.P."/>
            <person name="Vincze T."/>
            <person name="Roberts R.J."/>
        </authorList>
    </citation>
    <scope>NUCLEOTIDE SEQUENCE [LARGE SCALE GENOMIC DNA]</scope>
    <source>
        <strain evidence="2 3">NEB252</strain>
    </source>
</reference>
<dbReference type="GeneID" id="80333820"/>
<evidence type="ECO:0000259" key="1">
    <source>
        <dbReference type="Pfam" id="PF02470"/>
    </source>
</evidence>
<dbReference type="Proteomes" id="UP000317039">
    <property type="component" value="Chromosome"/>
</dbReference>
<evidence type="ECO:0000313" key="2">
    <source>
        <dbReference type="EMBL" id="QDP79935.1"/>
    </source>
</evidence>
<name>A0A516NM17_9NOCA</name>
<dbReference type="RefSeq" id="WP_143981273.1">
    <property type="nucleotide sequence ID" value="NZ_CP041695.1"/>
</dbReference>
<dbReference type="InterPro" id="IPR052336">
    <property type="entry name" value="MlaD_Phospholipid_Transporter"/>
</dbReference>
<sequence>MRYPVLRHRALRIGVLPALVAALVAAGFAVLPGTGAAPRTIIAQFDNAIGLYRGNAVAVLGMPVGTVENITAKGEYVEIELRIDSGVRLPDTVQAVTVGTSILTERHIELTPPYTDGPTLPDGAVLGLTRTRTPIEFDRILNMVDKLGTALGGDGRGGGPVAEILDSTAAMAAGSGEQLRSALGTLSEALRTGADDGEGTRQAITTIVTELAALTDAAARNQQLLDQFGSGVGQLSDLLVREQLGQGETGRLLNEVLDRITALLTEHRDDLRATVASSDSFARALVDYRRELAEVFNLAPLAVDNVVNAIDQRNGYLRVGAHFDSVFFDSSMTKEVCNILGLRQLGCSTGNFSDMGPDFGVTSVLEAMTRMHP</sequence>